<keyword evidence="8" id="KW-0143">Chaperone</keyword>
<dbReference type="PRINTS" id="PR01900">
    <property type="entry name" value="YIDCPROTEIN"/>
</dbReference>
<evidence type="ECO:0000256" key="6">
    <source>
        <dbReference type="ARBA" id="ARBA00022989"/>
    </source>
</evidence>
<keyword evidence="3" id="KW-1003">Cell membrane</keyword>
<comment type="subcellular location">
    <subcellularLocation>
        <location evidence="1">Cell membrane</location>
        <topology evidence="1">Multi-pass membrane protein</topology>
    </subcellularLocation>
    <subcellularLocation>
        <location evidence="9">Membrane</location>
        <topology evidence="9">Multi-pass membrane protein</topology>
    </subcellularLocation>
</comment>
<keyword evidence="7 10" id="KW-0472">Membrane</keyword>
<keyword evidence="4 9" id="KW-0812">Transmembrane</keyword>
<dbReference type="GO" id="GO:0005886">
    <property type="term" value="C:plasma membrane"/>
    <property type="evidence" value="ECO:0007669"/>
    <property type="project" value="UniProtKB-SubCell"/>
</dbReference>
<evidence type="ECO:0000256" key="7">
    <source>
        <dbReference type="ARBA" id="ARBA00023136"/>
    </source>
</evidence>
<organism evidence="12 13">
    <name type="scientific">Calderihabitans maritimus</name>
    <dbReference type="NCBI Taxonomy" id="1246530"/>
    <lineage>
        <taxon>Bacteria</taxon>
        <taxon>Bacillati</taxon>
        <taxon>Bacillota</taxon>
        <taxon>Clostridia</taxon>
        <taxon>Neomoorellales</taxon>
        <taxon>Calderihabitantaceae</taxon>
        <taxon>Calderihabitans</taxon>
    </lineage>
</organism>
<comment type="caution">
    <text evidence="12">The sequence shown here is derived from an EMBL/GenBank/DDBJ whole genome shotgun (WGS) entry which is preliminary data.</text>
</comment>
<dbReference type="InterPro" id="IPR001708">
    <property type="entry name" value="YidC/ALB3/OXA1/COX18"/>
</dbReference>
<dbReference type="PANTHER" id="PTHR12428">
    <property type="entry name" value="OXA1"/>
    <property type="match status" value="1"/>
</dbReference>
<comment type="similarity">
    <text evidence="9">Belongs to the OXA1/ALB3/YidC family.</text>
</comment>
<evidence type="ECO:0000256" key="5">
    <source>
        <dbReference type="ARBA" id="ARBA00022927"/>
    </source>
</evidence>
<dbReference type="CDD" id="cd20070">
    <property type="entry name" value="5TM_YidC_Alb3"/>
    <property type="match status" value="1"/>
</dbReference>
<feature type="transmembrane region" description="Helical" evidence="10">
    <location>
        <begin position="196"/>
        <end position="212"/>
    </location>
</feature>
<dbReference type="RefSeq" id="WP_238134305.1">
    <property type="nucleotide sequence ID" value="NZ_BDGJ01000168.1"/>
</dbReference>
<evidence type="ECO:0000259" key="11">
    <source>
        <dbReference type="Pfam" id="PF02096"/>
    </source>
</evidence>
<evidence type="ECO:0000313" key="13">
    <source>
        <dbReference type="Proteomes" id="UP000197032"/>
    </source>
</evidence>
<dbReference type="Proteomes" id="UP000197032">
    <property type="component" value="Unassembled WGS sequence"/>
</dbReference>
<keyword evidence="6 10" id="KW-1133">Transmembrane helix</keyword>
<dbReference type="InterPro" id="IPR047196">
    <property type="entry name" value="YidC_ALB_C"/>
</dbReference>
<dbReference type="AlphaFoldDB" id="A0A1Z5HWJ8"/>
<reference evidence="13" key="1">
    <citation type="journal article" date="2017" name="Appl. Environ. Microbiol.">
        <title>Genomic analysis of Calderihabitans maritimus KKC1, a thermophilic hydrogenogenic carboxydotrophic bacterium isolated from marine sediment.</title>
        <authorList>
            <person name="Omae K."/>
            <person name="Yoneda Y."/>
            <person name="Fukuyama Y."/>
            <person name="Yoshida T."/>
            <person name="Sako Y."/>
        </authorList>
    </citation>
    <scope>NUCLEOTIDE SEQUENCE [LARGE SCALE GENOMIC DNA]</scope>
    <source>
        <strain evidence="13">KKC1</strain>
    </source>
</reference>
<gene>
    <name evidence="12" type="ORF">KKC1_27780</name>
</gene>
<dbReference type="NCBIfam" id="TIGR03592">
    <property type="entry name" value="yidC_oxa1_cterm"/>
    <property type="match status" value="1"/>
</dbReference>
<evidence type="ECO:0000313" key="12">
    <source>
        <dbReference type="EMBL" id="GAW93650.1"/>
    </source>
</evidence>
<evidence type="ECO:0000256" key="9">
    <source>
        <dbReference type="RuleBase" id="RU003945"/>
    </source>
</evidence>
<feature type="domain" description="Membrane insertase YidC/Oxa/ALB C-terminal" evidence="11">
    <location>
        <begin position="28"/>
        <end position="214"/>
    </location>
</feature>
<dbReference type="EMBL" id="BDGJ01000168">
    <property type="protein sequence ID" value="GAW93650.1"/>
    <property type="molecule type" value="Genomic_DNA"/>
</dbReference>
<evidence type="ECO:0000256" key="2">
    <source>
        <dbReference type="ARBA" id="ARBA00022448"/>
    </source>
</evidence>
<dbReference type="GO" id="GO:0015031">
    <property type="term" value="P:protein transport"/>
    <property type="evidence" value="ECO:0007669"/>
    <property type="project" value="UniProtKB-KW"/>
</dbReference>
<name>A0A1Z5HWJ8_9FIRM</name>
<protein>
    <submittedName>
        <fullName evidence="12">Preprotein translocase subunit YidC</fullName>
    </submittedName>
</protein>
<proteinExistence type="inferred from homology"/>
<evidence type="ECO:0000256" key="10">
    <source>
        <dbReference type="SAM" id="Phobius"/>
    </source>
</evidence>
<evidence type="ECO:0000256" key="4">
    <source>
        <dbReference type="ARBA" id="ARBA00022692"/>
    </source>
</evidence>
<dbReference type="Pfam" id="PF02096">
    <property type="entry name" value="60KD_IMP"/>
    <property type="match status" value="1"/>
</dbReference>
<dbReference type="GO" id="GO:0051205">
    <property type="term" value="P:protein insertion into membrane"/>
    <property type="evidence" value="ECO:0007669"/>
    <property type="project" value="TreeGrafter"/>
</dbReference>
<accession>A0A1Z5HWJ8</accession>
<evidence type="ECO:0000256" key="1">
    <source>
        <dbReference type="ARBA" id="ARBA00004651"/>
    </source>
</evidence>
<feature type="transmembrane region" description="Helical" evidence="10">
    <location>
        <begin position="28"/>
        <end position="47"/>
    </location>
</feature>
<evidence type="ECO:0000256" key="3">
    <source>
        <dbReference type="ARBA" id="ARBA00022475"/>
    </source>
</evidence>
<dbReference type="GO" id="GO:0032977">
    <property type="term" value="F:membrane insertase activity"/>
    <property type="evidence" value="ECO:0007669"/>
    <property type="project" value="InterPro"/>
</dbReference>
<evidence type="ECO:0000256" key="8">
    <source>
        <dbReference type="ARBA" id="ARBA00023186"/>
    </source>
</evidence>
<keyword evidence="5" id="KW-0653">Protein transport</keyword>
<dbReference type="InterPro" id="IPR028055">
    <property type="entry name" value="YidC/Oxa/ALB_C"/>
</dbReference>
<keyword evidence="2" id="KW-0813">Transport</keyword>
<sequence>MFSSLVDFISQSIQFFYIITDKIGIPNYGLAIILFTVAVKIILYPLTYKQMKAMRKMQELQPKVKEIQEKYKKNPQKSQEELMKLYKEHGANPFAGCWPLLIQMPILIALFRSLQVFFDPTKHPDYVNLAHAKFLWIDNLGNPDPLLLPILVGVTQYLQQKVTSPNIQDQTQKTMLYMMPIMLAVISRGFPAGLSLYWVVFSVVGAVQQIIINRQPLAVKEEVRAK</sequence>
<dbReference type="PANTHER" id="PTHR12428:SF65">
    <property type="entry name" value="CYTOCHROME C OXIDASE ASSEMBLY PROTEIN COX18, MITOCHONDRIAL"/>
    <property type="match status" value="1"/>
</dbReference>
<keyword evidence="13" id="KW-1185">Reference proteome</keyword>